<proteinExistence type="predicted"/>
<dbReference type="AlphaFoldDB" id="A0A0E9VKU8"/>
<evidence type="ECO:0000313" key="1">
    <source>
        <dbReference type="EMBL" id="JAH78656.1"/>
    </source>
</evidence>
<protein>
    <submittedName>
        <fullName evidence="1">Uncharacterized protein</fullName>
    </submittedName>
</protein>
<name>A0A0E9VKU8_ANGAN</name>
<sequence>MYFPLIRTSTLLYWQTLKVMIKSVFRS</sequence>
<reference evidence="1" key="1">
    <citation type="submission" date="2014-11" db="EMBL/GenBank/DDBJ databases">
        <authorList>
            <person name="Amaro Gonzalez C."/>
        </authorList>
    </citation>
    <scope>NUCLEOTIDE SEQUENCE</scope>
</reference>
<organism evidence="1">
    <name type="scientific">Anguilla anguilla</name>
    <name type="common">European freshwater eel</name>
    <name type="synonym">Muraena anguilla</name>
    <dbReference type="NCBI Taxonomy" id="7936"/>
    <lineage>
        <taxon>Eukaryota</taxon>
        <taxon>Metazoa</taxon>
        <taxon>Chordata</taxon>
        <taxon>Craniata</taxon>
        <taxon>Vertebrata</taxon>
        <taxon>Euteleostomi</taxon>
        <taxon>Actinopterygii</taxon>
        <taxon>Neopterygii</taxon>
        <taxon>Teleostei</taxon>
        <taxon>Anguilliformes</taxon>
        <taxon>Anguillidae</taxon>
        <taxon>Anguilla</taxon>
    </lineage>
</organism>
<dbReference type="EMBL" id="GBXM01029921">
    <property type="protein sequence ID" value="JAH78656.1"/>
    <property type="molecule type" value="Transcribed_RNA"/>
</dbReference>
<reference evidence="1" key="2">
    <citation type="journal article" date="2015" name="Fish Shellfish Immunol.">
        <title>Early steps in the European eel (Anguilla anguilla)-Vibrio vulnificus interaction in the gills: Role of the RtxA13 toxin.</title>
        <authorList>
            <person name="Callol A."/>
            <person name="Pajuelo D."/>
            <person name="Ebbesson L."/>
            <person name="Teles M."/>
            <person name="MacKenzie S."/>
            <person name="Amaro C."/>
        </authorList>
    </citation>
    <scope>NUCLEOTIDE SEQUENCE</scope>
</reference>
<accession>A0A0E9VKU8</accession>